<dbReference type="Pfam" id="PF05711">
    <property type="entry name" value="TylF"/>
    <property type="match status" value="1"/>
</dbReference>
<dbReference type="InterPro" id="IPR029063">
    <property type="entry name" value="SAM-dependent_MTases_sf"/>
</dbReference>
<dbReference type="AlphaFoldDB" id="A0A1V2IBH0"/>
<dbReference type="Gene3D" id="3.40.50.150">
    <property type="entry name" value="Vaccinia Virus protein VP39"/>
    <property type="match status" value="1"/>
</dbReference>
<sequence length="283" mass="30442">MASKKQVKAYADQAKTTLRKAVQQTGFDVVRRRPGLDSAGMDALAIATIRETSPYTMTDPTKVFGLIQAVRYLVTNKIPGNIVECGVWAGGSSMAAARTLLQLGDTSRHLYLFDTFEGMTPPTGADIAPDGQTAEHLLANSDPDDPASAWSIVPLEQVKENVARIGYPADKIHFVKGMVEETVPAGAPEQIALLRLDTDWFESTRHEMEHLFPRISPSGVLIIDDYGWWKGSQQAVDAYIANHQIPLLLTRLGPEGGAIGVVPATGAATTLTKPPSYSASAQA</sequence>
<dbReference type="InterPro" id="IPR008884">
    <property type="entry name" value="TylF_MeTrfase"/>
</dbReference>
<dbReference type="SUPFAM" id="SSF53335">
    <property type="entry name" value="S-adenosyl-L-methionine-dependent methyltransferases"/>
    <property type="match status" value="1"/>
</dbReference>
<comment type="caution">
    <text evidence="1">The sequence shown here is derived from an EMBL/GenBank/DDBJ whole genome shotgun (WGS) entry which is preliminary data.</text>
</comment>
<evidence type="ECO:0000313" key="2">
    <source>
        <dbReference type="Proteomes" id="UP000188929"/>
    </source>
</evidence>
<dbReference type="OrthoDB" id="3826968at2"/>
<dbReference type="Proteomes" id="UP000188929">
    <property type="component" value="Unassembled WGS sequence"/>
</dbReference>
<accession>A0A1V2IBH0</accession>
<keyword evidence="2" id="KW-1185">Reference proteome</keyword>
<dbReference type="PANTHER" id="PTHR40036">
    <property type="entry name" value="MACROCIN O-METHYLTRANSFERASE"/>
    <property type="match status" value="1"/>
</dbReference>
<dbReference type="STRING" id="1834516.BL253_14980"/>
<protein>
    <submittedName>
        <fullName evidence="1">Macrocin O-methyltransferase</fullName>
    </submittedName>
</protein>
<name>A0A1V2IBH0_9ACTN</name>
<keyword evidence="1" id="KW-0808">Transferase</keyword>
<reference evidence="2" key="1">
    <citation type="submission" date="2016-10" db="EMBL/GenBank/DDBJ databases">
        <title>Frankia sp. NRRL B-16386 Genome sequencing.</title>
        <authorList>
            <person name="Ghodhbane-Gtari F."/>
            <person name="Swanson E."/>
            <person name="Gueddou A."/>
            <person name="Hezbri K."/>
            <person name="Ktari K."/>
            <person name="Nouioui I."/>
            <person name="Morris K."/>
            <person name="Simpson S."/>
            <person name="Abebe-Akele F."/>
            <person name="Thomas K."/>
            <person name="Gtari M."/>
            <person name="Tisa L.S."/>
        </authorList>
    </citation>
    <scope>NUCLEOTIDE SEQUENCE [LARGE SCALE GENOMIC DNA]</scope>
    <source>
        <strain evidence="2">NRRL B-16386</strain>
    </source>
</reference>
<dbReference type="PANTHER" id="PTHR40036:SF1">
    <property type="entry name" value="MACROCIN O-METHYLTRANSFERASE"/>
    <property type="match status" value="1"/>
</dbReference>
<evidence type="ECO:0000313" key="1">
    <source>
        <dbReference type="EMBL" id="ONH30219.1"/>
    </source>
</evidence>
<dbReference type="RefSeq" id="WP_076817461.1">
    <property type="nucleotide sequence ID" value="NZ_MOMC01000028.1"/>
</dbReference>
<organism evidence="1 2">
    <name type="scientific">Pseudofrankia asymbiotica</name>
    <dbReference type="NCBI Taxonomy" id="1834516"/>
    <lineage>
        <taxon>Bacteria</taxon>
        <taxon>Bacillati</taxon>
        <taxon>Actinomycetota</taxon>
        <taxon>Actinomycetes</taxon>
        <taxon>Frankiales</taxon>
        <taxon>Frankiaceae</taxon>
        <taxon>Pseudofrankia</taxon>
    </lineage>
</organism>
<dbReference type="EMBL" id="MOMC01000028">
    <property type="protein sequence ID" value="ONH30219.1"/>
    <property type="molecule type" value="Genomic_DNA"/>
</dbReference>
<proteinExistence type="predicted"/>
<keyword evidence="1" id="KW-0489">Methyltransferase</keyword>
<dbReference type="GO" id="GO:0032259">
    <property type="term" value="P:methylation"/>
    <property type="evidence" value="ECO:0007669"/>
    <property type="project" value="UniProtKB-KW"/>
</dbReference>
<dbReference type="GO" id="GO:0008168">
    <property type="term" value="F:methyltransferase activity"/>
    <property type="evidence" value="ECO:0007669"/>
    <property type="project" value="UniProtKB-KW"/>
</dbReference>
<gene>
    <name evidence="1" type="ORF">BL253_14980</name>
</gene>